<name>A0A5J6QVZ7_9GAMM</name>
<proteinExistence type="predicted"/>
<dbReference type="KEGG" id="plal:FXN65_24235"/>
<organism evidence="2 3">
    <name type="scientific">Metapseudomonas lalkuanensis</name>
    <dbReference type="NCBI Taxonomy" id="2604832"/>
    <lineage>
        <taxon>Bacteria</taxon>
        <taxon>Pseudomonadati</taxon>
        <taxon>Pseudomonadota</taxon>
        <taxon>Gammaproteobacteria</taxon>
        <taxon>Pseudomonadales</taxon>
        <taxon>Pseudomonadaceae</taxon>
        <taxon>Metapseudomonas</taxon>
    </lineage>
</organism>
<feature type="region of interest" description="Disordered" evidence="1">
    <location>
        <begin position="1"/>
        <end position="42"/>
    </location>
</feature>
<evidence type="ECO:0000313" key="3">
    <source>
        <dbReference type="Proteomes" id="UP000327179"/>
    </source>
</evidence>
<dbReference type="Proteomes" id="UP000327179">
    <property type="component" value="Chromosome"/>
</dbReference>
<evidence type="ECO:0000256" key="1">
    <source>
        <dbReference type="SAM" id="MobiDB-lite"/>
    </source>
</evidence>
<dbReference type="EMBL" id="CP043311">
    <property type="protein sequence ID" value="QEY65016.1"/>
    <property type="molecule type" value="Genomic_DNA"/>
</dbReference>
<gene>
    <name evidence="2" type="ORF">FXN65_24235</name>
</gene>
<keyword evidence="3" id="KW-1185">Reference proteome</keyword>
<accession>A0A5J6QVZ7</accession>
<evidence type="ECO:0000313" key="2">
    <source>
        <dbReference type="EMBL" id="QEY65016.1"/>
    </source>
</evidence>
<dbReference type="AlphaFoldDB" id="A0A5J6QVZ7"/>
<protein>
    <submittedName>
        <fullName evidence="2">Uncharacterized protein</fullName>
    </submittedName>
</protein>
<feature type="region of interest" description="Disordered" evidence="1">
    <location>
        <begin position="60"/>
        <end position="142"/>
    </location>
</feature>
<sequence>MRSESWGRAAWMPREACGAMDGPSRRAPGATMEGAPRRSRGRMPGQAFWFLFVGGIPTFAKGTRPARRNQKHPQNSVSSLARRFPATHPQKQRRQPLAGLAPGTRNRGRCEGTEPRWTMQRCEQDRSPATRISTSHTGEREC</sequence>
<reference evidence="2 3" key="1">
    <citation type="submission" date="2019-08" db="EMBL/GenBank/DDBJ databases">
        <title>Whole-genome Sequencing of e-waste polymer degrading bacterium Pseudomonas sp. strain PE08.</title>
        <authorList>
            <person name="Kirdat K."/>
            <person name="Debbarma P."/>
            <person name="Narawade N."/>
            <person name="Suyal D."/>
            <person name="Thorat V."/>
            <person name="Shouche Y."/>
            <person name="Goel R."/>
            <person name="Yadav A."/>
        </authorList>
    </citation>
    <scope>NUCLEOTIDE SEQUENCE [LARGE SCALE GENOMIC DNA]</scope>
    <source>
        <strain evidence="2 3">PE08</strain>
    </source>
</reference>